<dbReference type="OrthoDB" id="2128042at2759"/>
<dbReference type="PANTHER" id="PTHR36424">
    <property type="entry name" value="PHEROMONE-REGULATED MEMBRANE PROTEIN 6"/>
    <property type="match status" value="1"/>
</dbReference>
<accession>A0A177WBH3</accession>
<feature type="transmembrane region" description="Helical" evidence="2">
    <location>
        <begin position="115"/>
        <end position="135"/>
    </location>
</feature>
<feature type="transmembrane region" description="Helical" evidence="2">
    <location>
        <begin position="40"/>
        <end position="63"/>
    </location>
</feature>
<dbReference type="InterPro" id="IPR031606">
    <property type="entry name" value="Kch1/2"/>
</dbReference>
<feature type="compositionally biased region" description="Polar residues" evidence="1">
    <location>
        <begin position="367"/>
        <end position="385"/>
    </location>
</feature>
<protein>
    <recommendedName>
        <fullName evidence="5">Vacuolar membrane protein</fullName>
    </recommendedName>
</protein>
<organism evidence="3 4">
    <name type="scientific">Batrachochytrium dendrobatidis (strain JEL423)</name>
    <dbReference type="NCBI Taxonomy" id="403673"/>
    <lineage>
        <taxon>Eukaryota</taxon>
        <taxon>Fungi</taxon>
        <taxon>Fungi incertae sedis</taxon>
        <taxon>Chytridiomycota</taxon>
        <taxon>Chytridiomycota incertae sedis</taxon>
        <taxon>Chytridiomycetes</taxon>
        <taxon>Rhizophydiales</taxon>
        <taxon>Rhizophydiales incertae sedis</taxon>
        <taxon>Batrachochytrium</taxon>
    </lineage>
</organism>
<evidence type="ECO:0008006" key="5">
    <source>
        <dbReference type="Google" id="ProtNLM"/>
    </source>
</evidence>
<feature type="region of interest" description="Disordered" evidence="1">
    <location>
        <begin position="462"/>
        <end position="488"/>
    </location>
</feature>
<dbReference type="EMBL" id="DS022300">
    <property type="protein sequence ID" value="OAJ36950.1"/>
    <property type="molecule type" value="Genomic_DNA"/>
</dbReference>
<dbReference type="Proteomes" id="UP000077115">
    <property type="component" value="Unassembled WGS sequence"/>
</dbReference>
<dbReference type="GO" id="GO:0005886">
    <property type="term" value="C:plasma membrane"/>
    <property type="evidence" value="ECO:0007669"/>
    <property type="project" value="InterPro"/>
</dbReference>
<dbReference type="STRING" id="403673.A0A177WBH3"/>
<reference evidence="3 4" key="1">
    <citation type="submission" date="2006-10" db="EMBL/GenBank/DDBJ databases">
        <title>The Genome Sequence of Batrachochytrium dendrobatidis JEL423.</title>
        <authorList>
            <consortium name="The Broad Institute Genome Sequencing Platform"/>
            <person name="Birren B."/>
            <person name="Lander E."/>
            <person name="Galagan J."/>
            <person name="Cuomo C."/>
            <person name="Devon K."/>
            <person name="Jaffe D."/>
            <person name="Butler J."/>
            <person name="Alvarez P."/>
            <person name="Gnerre S."/>
            <person name="Grabherr M."/>
            <person name="Kleber M."/>
            <person name="Mauceli E."/>
            <person name="Brockman W."/>
            <person name="Young S."/>
            <person name="LaButti K."/>
            <person name="Sykes S."/>
            <person name="DeCaprio D."/>
            <person name="Crawford M."/>
            <person name="Koehrsen M."/>
            <person name="Engels R."/>
            <person name="Montgomery P."/>
            <person name="Pearson M."/>
            <person name="Howarth C."/>
            <person name="Larson L."/>
            <person name="White J."/>
            <person name="O'Leary S."/>
            <person name="Kodira C."/>
            <person name="Zeng Q."/>
            <person name="Yandava C."/>
            <person name="Alvarado L."/>
            <person name="Longcore J."/>
            <person name="James T."/>
        </authorList>
    </citation>
    <scope>NUCLEOTIDE SEQUENCE [LARGE SCALE GENOMIC DNA]</scope>
    <source>
        <strain evidence="3 4">JEL423</strain>
    </source>
</reference>
<feature type="region of interest" description="Disordered" evidence="1">
    <location>
        <begin position="506"/>
        <end position="527"/>
    </location>
</feature>
<evidence type="ECO:0000256" key="1">
    <source>
        <dbReference type="SAM" id="MobiDB-lite"/>
    </source>
</evidence>
<keyword evidence="2" id="KW-0472">Membrane</keyword>
<evidence type="ECO:0000256" key="2">
    <source>
        <dbReference type="SAM" id="Phobius"/>
    </source>
</evidence>
<dbReference type="VEuPathDB" id="FungiDB:BDEG_21046"/>
<proteinExistence type="predicted"/>
<gene>
    <name evidence="3" type="ORF">BDEG_21046</name>
</gene>
<keyword evidence="2" id="KW-0812">Transmembrane</keyword>
<evidence type="ECO:0000313" key="3">
    <source>
        <dbReference type="EMBL" id="OAJ36950.1"/>
    </source>
</evidence>
<sequence length="580" mass="64268">MTCCEPAKWKREEIADHKFDYVDVDDFVEDSPMAKFSYSFVFLFTLKSILVYMADLGVLVLLLQSGAVTSLFDSANNSTNINGLPSTPSGNALFCDGTNEPSSSAGQWVKNNPHIIIGVIAASIALSFILLLFEWKKAMAIIRSRDISYAFTSTVAYRYYTIRSFPHYCVFSQIQNSRKTTDIVAFFVFFRFKGWKRLLLAEFPRQFLNAISILVTLDSCTKKDFQNDFLLFRLGKAYGSAMQLSGSEANTKKATLILSTITVTIWIFSAISLLLAFFMYIPLLCTIRGNLKEYCVHKIDKRIGELLRRKSRKRIMEARKAEMKEIEANRRRIGAGGESKTTPPVGLSQRPTLPDIDVDLDSTYSGSYMRKNVTNPPSSYSNINPRSYGEAPYPLQPPPHIVGYTTAPSAYSSHAPSVQQSQTPSQYPRPRVVSEYAYSPAPAAGPYGGSAAHIPSYPIHSDYSGSDYGGEPDPDSHHDNRGISSQYANTNNASVYSLRGRSYIPPSAGTSASHHGNTYAGGAQQPYQPQTTKYDIYAMTPNPGGMANRTHMSTSQPYHPSANRSDSSHGDPPNYGGNYR</sequence>
<feature type="region of interest" description="Disordered" evidence="1">
    <location>
        <begin position="367"/>
        <end position="429"/>
    </location>
</feature>
<feature type="region of interest" description="Disordered" evidence="1">
    <location>
        <begin position="331"/>
        <end position="352"/>
    </location>
</feature>
<dbReference type="AlphaFoldDB" id="A0A177WBH3"/>
<feature type="region of interest" description="Disordered" evidence="1">
    <location>
        <begin position="540"/>
        <end position="580"/>
    </location>
</feature>
<feature type="transmembrane region" description="Helical" evidence="2">
    <location>
        <begin position="256"/>
        <end position="281"/>
    </location>
</feature>
<name>A0A177WBH3_BATDL</name>
<dbReference type="Pfam" id="PF16944">
    <property type="entry name" value="KCH"/>
    <property type="match status" value="1"/>
</dbReference>
<evidence type="ECO:0000313" key="4">
    <source>
        <dbReference type="Proteomes" id="UP000077115"/>
    </source>
</evidence>
<dbReference type="GO" id="GO:0015079">
    <property type="term" value="F:potassium ion transmembrane transporter activity"/>
    <property type="evidence" value="ECO:0007669"/>
    <property type="project" value="InterPro"/>
</dbReference>
<reference evidence="3 4" key="2">
    <citation type="submission" date="2016-05" db="EMBL/GenBank/DDBJ databases">
        <title>Lineage-specific infection strategies underlie the spectrum of fungal disease in amphibians.</title>
        <authorList>
            <person name="Cuomo C.A."/>
            <person name="Farrer R.A."/>
            <person name="James T."/>
            <person name="Longcore J."/>
            <person name="Birren B."/>
        </authorList>
    </citation>
    <scope>NUCLEOTIDE SEQUENCE [LARGE SCALE GENOMIC DNA]</scope>
    <source>
        <strain evidence="3 4">JEL423</strain>
    </source>
</reference>
<dbReference type="PANTHER" id="PTHR36424:SF1">
    <property type="entry name" value="LOW AFFINITY K(+) TRANSPORTER 1-RELATED"/>
    <property type="match status" value="1"/>
</dbReference>
<feature type="compositionally biased region" description="Polar residues" evidence="1">
    <location>
        <begin position="550"/>
        <end position="565"/>
    </location>
</feature>
<dbReference type="eggNOG" id="ENOG502QVFG">
    <property type="taxonomic scope" value="Eukaryota"/>
</dbReference>
<keyword evidence="2" id="KW-1133">Transmembrane helix</keyword>
<feature type="compositionally biased region" description="Polar residues" evidence="1">
    <location>
        <begin position="406"/>
        <end position="426"/>
    </location>
</feature>